<evidence type="ECO:0000313" key="2">
    <source>
        <dbReference type="Proteomes" id="UP000245980"/>
    </source>
</evidence>
<sequence>MKLTEKQKDCPYCHGMKRMQDRLIYGTRRDILALKDNSLEYTLVLPDHKEYEVQAYVEYCPMCGRYLLNEEENNEIYG</sequence>
<gene>
    <name evidence="1" type="ORF">DKZ22_01715</name>
</gene>
<proteinExistence type="predicted"/>
<dbReference type="EMBL" id="QGHT01000004">
    <property type="protein sequence ID" value="PWT43089.1"/>
    <property type="molecule type" value="Genomic_DNA"/>
</dbReference>
<dbReference type="AlphaFoldDB" id="A0A855XYN1"/>
<name>A0A855XYN1_LIMRT</name>
<dbReference type="Proteomes" id="UP000245980">
    <property type="component" value="Unassembled WGS sequence"/>
</dbReference>
<evidence type="ECO:0000313" key="1">
    <source>
        <dbReference type="EMBL" id="PWT43089.1"/>
    </source>
</evidence>
<reference evidence="1 2" key="1">
    <citation type="journal article" date="2018" name="Front. Microbiol.">
        <title>Comparative Genomics of the Herbivore Gut Symbiont Lactobacillus reuteri Reveals Genetic Diversity and Lifestyle Adaptation.</title>
        <authorList>
            <person name="Zhao J."/>
        </authorList>
    </citation>
    <scope>NUCLEOTIDE SEQUENCE [LARGE SCALE GENOMIC DNA]</scope>
    <source>
        <strain evidence="1 2">LR10</strain>
    </source>
</reference>
<accession>A0A855XYN1</accession>
<protein>
    <submittedName>
        <fullName evidence="1">Uncharacterized protein</fullName>
    </submittedName>
</protein>
<comment type="caution">
    <text evidence="1">The sequence shown here is derived from an EMBL/GenBank/DDBJ whole genome shotgun (WGS) entry which is preliminary data.</text>
</comment>
<dbReference type="RefSeq" id="WP_109883212.1">
    <property type="nucleotide sequence ID" value="NZ_QGHR01000001.1"/>
</dbReference>
<organism evidence="1 2">
    <name type="scientific">Limosilactobacillus reuteri</name>
    <name type="common">Lactobacillus reuteri</name>
    <dbReference type="NCBI Taxonomy" id="1598"/>
    <lineage>
        <taxon>Bacteria</taxon>
        <taxon>Bacillati</taxon>
        <taxon>Bacillota</taxon>
        <taxon>Bacilli</taxon>
        <taxon>Lactobacillales</taxon>
        <taxon>Lactobacillaceae</taxon>
        <taxon>Limosilactobacillus</taxon>
    </lineage>
</organism>